<keyword evidence="4 10" id="KW-0812">Transmembrane</keyword>
<dbReference type="Pfam" id="PF02949">
    <property type="entry name" value="7tm_6"/>
    <property type="match status" value="1"/>
</dbReference>
<keyword evidence="11" id="KW-1185">Reference proteome</keyword>
<dbReference type="Proteomes" id="UP000515160">
    <property type="component" value="Chromosome 3"/>
</dbReference>
<accession>A0A6P8X3U3</accession>
<organism evidence="11 12">
    <name type="scientific">Drosophila albomicans</name>
    <name type="common">Fruit fly</name>
    <dbReference type="NCBI Taxonomy" id="7291"/>
    <lineage>
        <taxon>Eukaryota</taxon>
        <taxon>Metazoa</taxon>
        <taxon>Ecdysozoa</taxon>
        <taxon>Arthropoda</taxon>
        <taxon>Hexapoda</taxon>
        <taxon>Insecta</taxon>
        <taxon>Pterygota</taxon>
        <taxon>Neoptera</taxon>
        <taxon>Endopterygota</taxon>
        <taxon>Diptera</taxon>
        <taxon>Brachycera</taxon>
        <taxon>Muscomorpha</taxon>
        <taxon>Ephydroidea</taxon>
        <taxon>Drosophilidae</taxon>
        <taxon>Drosophila</taxon>
    </lineage>
</organism>
<keyword evidence="3 10" id="KW-0716">Sensory transduction</keyword>
<dbReference type="GO" id="GO:0004984">
    <property type="term" value="F:olfactory receptor activity"/>
    <property type="evidence" value="ECO:0007669"/>
    <property type="project" value="InterPro"/>
</dbReference>
<dbReference type="PANTHER" id="PTHR21137">
    <property type="entry name" value="ODORANT RECEPTOR"/>
    <property type="match status" value="1"/>
</dbReference>
<comment type="subcellular location">
    <subcellularLocation>
        <location evidence="1 10">Cell membrane</location>
        <topology evidence="1 10">Multi-pass membrane protein</topology>
    </subcellularLocation>
</comment>
<keyword evidence="2" id="KW-1003">Cell membrane</keyword>
<evidence type="ECO:0000256" key="2">
    <source>
        <dbReference type="ARBA" id="ARBA00022475"/>
    </source>
</evidence>
<dbReference type="AlphaFoldDB" id="A0A6P8X3U3"/>
<evidence type="ECO:0000313" key="12">
    <source>
        <dbReference type="RefSeq" id="XP_034110851.1"/>
    </source>
</evidence>
<evidence type="ECO:0000256" key="9">
    <source>
        <dbReference type="ARBA" id="ARBA00023224"/>
    </source>
</evidence>
<dbReference type="GO" id="GO:0007165">
    <property type="term" value="P:signal transduction"/>
    <property type="evidence" value="ECO:0007669"/>
    <property type="project" value="UniProtKB-KW"/>
</dbReference>
<keyword evidence="5 10" id="KW-0552">Olfaction</keyword>
<dbReference type="GO" id="GO:0005549">
    <property type="term" value="F:odorant binding"/>
    <property type="evidence" value="ECO:0007669"/>
    <property type="project" value="InterPro"/>
</dbReference>
<dbReference type="GO" id="GO:0005886">
    <property type="term" value="C:plasma membrane"/>
    <property type="evidence" value="ECO:0007669"/>
    <property type="project" value="UniProtKB-SubCell"/>
</dbReference>
<dbReference type="PANTHER" id="PTHR21137:SF35">
    <property type="entry name" value="ODORANT RECEPTOR 19A-RELATED"/>
    <property type="match status" value="1"/>
</dbReference>
<keyword evidence="9 10" id="KW-0807">Transducer</keyword>
<evidence type="ECO:0000256" key="4">
    <source>
        <dbReference type="ARBA" id="ARBA00022692"/>
    </source>
</evidence>
<evidence type="ECO:0000256" key="3">
    <source>
        <dbReference type="ARBA" id="ARBA00022606"/>
    </source>
</evidence>
<keyword evidence="8 10" id="KW-0675">Receptor</keyword>
<evidence type="ECO:0000313" key="11">
    <source>
        <dbReference type="Proteomes" id="UP000515160"/>
    </source>
</evidence>
<protein>
    <recommendedName>
        <fullName evidence="10">Odorant receptor</fullName>
    </recommendedName>
</protein>
<proteinExistence type="inferred from homology"/>
<keyword evidence="6 10" id="KW-1133">Transmembrane helix</keyword>
<feature type="transmembrane region" description="Helical" evidence="10">
    <location>
        <begin position="362"/>
        <end position="382"/>
    </location>
</feature>
<evidence type="ECO:0000256" key="1">
    <source>
        <dbReference type="ARBA" id="ARBA00004651"/>
    </source>
</evidence>
<dbReference type="GeneID" id="117572260"/>
<comment type="similarity">
    <text evidence="10">Belongs to the insect chemoreceptor superfamily. Heteromeric odorant receptor channel (TC 1.A.69) family.</text>
</comment>
<feature type="transmembrane region" description="Helical" evidence="10">
    <location>
        <begin position="273"/>
        <end position="293"/>
    </location>
</feature>
<feature type="transmembrane region" description="Helical" evidence="10">
    <location>
        <begin position="299"/>
        <end position="320"/>
    </location>
</feature>
<name>A0A6P8X3U3_DROAB</name>
<gene>
    <name evidence="12" type="primary">LOC117572260</name>
</gene>
<feature type="transmembrane region" description="Helical" evidence="10">
    <location>
        <begin position="191"/>
        <end position="215"/>
    </location>
</feature>
<evidence type="ECO:0000256" key="5">
    <source>
        <dbReference type="ARBA" id="ARBA00022725"/>
    </source>
</evidence>
<feature type="transmembrane region" description="Helical" evidence="10">
    <location>
        <begin position="48"/>
        <end position="67"/>
    </location>
</feature>
<dbReference type="InterPro" id="IPR004117">
    <property type="entry name" value="7tm6_olfct_rcpt"/>
</dbReference>
<dbReference type="RefSeq" id="XP_034110851.1">
    <property type="nucleotide sequence ID" value="XM_034254960.2"/>
</dbReference>
<evidence type="ECO:0000256" key="8">
    <source>
        <dbReference type="ARBA" id="ARBA00023170"/>
    </source>
</evidence>
<feature type="transmembrane region" description="Helical" evidence="10">
    <location>
        <begin position="87"/>
        <end position="106"/>
    </location>
</feature>
<dbReference type="OrthoDB" id="6604226at2759"/>
<reference evidence="12" key="1">
    <citation type="submission" date="2025-08" db="UniProtKB">
        <authorList>
            <consortium name="RefSeq"/>
        </authorList>
    </citation>
    <scope>IDENTIFICATION</scope>
    <source>
        <strain evidence="12">15112-1751.03</strain>
        <tissue evidence="12">Whole Adult</tissue>
    </source>
</reference>
<feature type="transmembrane region" description="Helical" evidence="10">
    <location>
        <begin position="142"/>
        <end position="165"/>
    </location>
</feature>
<keyword evidence="7 10" id="KW-0472">Membrane</keyword>
<sequence>MLLRATQLISPSNAAEGKLGSIELNLRLAHLVGLPLLGLKNETRIERILVTLNGALILFGLYLYVIFEIYDLSLNFQDLDKVTQNLVMTLTHSAYLLKTINIWYHYGSLKDIMSRLKVITRACVLSAKQVETFHKAEMEGKLVLLLYFLLVLVSGTLGLVSILTFPGDFEGSRFPYSAKLPNFLSPLIKHLYMGLSVAILALAVSQIDCLTVLIMNQICMHLKVLNLAFEELYAPSDQKLKVDPYNWLLSIVKYHCELIELRQKVELIFKMPVLLQFVSSLVIVAMTAFQVIVGDGSKSSILMDFLLCCVLCQLFVYCWFGNEVYEQSKTLSTSGFGCSWHDFDGKCKKLLLIFMINADRPFLFTAGGFMGLTLPSFTYIMGKSYSIVAVLRQMYSRS</sequence>
<evidence type="ECO:0000256" key="6">
    <source>
        <dbReference type="ARBA" id="ARBA00022989"/>
    </source>
</evidence>
<evidence type="ECO:0000256" key="10">
    <source>
        <dbReference type="RuleBase" id="RU351113"/>
    </source>
</evidence>
<evidence type="ECO:0000256" key="7">
    <source>
        <dbReference type="ARBA" id="ARBA00023136"/>
    </source>
</evidence>